<gene>
    <name evidence="1" type="ORF">SDC9_163618</name>
</gene>
<proteinExistence type="predicted"/>
<dbReference type="AlphaFoldDB" id="A0A645FQV5"/>
<comment type="caution">
    <text evidence="1">The sequence shown here is derived from an EMBL/GenBank/DDBJ whole genome shotgun (WGS) entry which is preliminary data.</text>
</comment>
<evidence type="ECO:0000313" key="1">
    <source>
        <dbReference type="EMBL" id="MPN16280.1"/>
    </source>
</evidence>
<sequence length="206" mass="22511">MDTLAFDERVGILDVLDHGSRDRDHGIRILVGRLLDPARDTVAATQLFDLPRTIRFQGVRRDHSRDVLEQPGDDARELRIPGVRVDDVDWGYGRGHRHIGTQRPDGAVGAGGVVLGVGGGTFTGLAHALDIDAVTEFAQLRNQLTHMYASAAVDVRGVFSGEYRNAHALMVSHRPCRGAAEPEKTWRQKECSAVDASGHSKPHGIR</sequence>
<dbReference type="EMBL" id="VSSQ01063205">
    <property type="protein sequence ID" value="MPN16280.1"/>
    <property type="molecule type" value="Genomic_DNA"/>
</dbReference>
<reference evidence="1" key="1">
    <citation type="submission" date="2019-08" db="EMBL/GenBank/DDBJ databases">
        <authorList>
            <person name="Kucharzyk K."/>
            <person name="Murdoch R.W."/>
            <person name="Higgins S."/>
            <person name="Loffler F."/>
        </authorList>
    </citation>
    <scope>NUCLEOTIDE SEQUENCE</scope>
</reference>
<accession>A0A645FQV5</accession>
<protein>
    <submittedName>
        <fullName evidence="1">Uncharacterized protein</fullName>
    </submittedName>
</protein>
<organism evidence="1">
    <name type="scientific">bioreactor metagenome</name>
    <dbReference type="NCBI Taxonomy" id="1076179"/>
    <lineage>
        <taxon>unclassified sequences</taxon>
        <taxon>metagenomes</taxon>
        <taxon>ecological metagenomes</taxon>
    </lineage>
</organism>
<name>A0A645FQV5_9ZZZZ</name>